<reference evidence="3 4" key="1">
    <citation type="submission" date="2020-08" db="EMBL/GenBank/DDBJ databases">
        <title>Bridging the membrane lipid divide: bacteria of the FCB group superphylum have the potential to synthesize archaeal ether lipids.</title>
        <authorList>
            <person name="Villanueva L."/>
            <person name="Von Meijenfeldt F.A.B."/>
            <person name="Westbye A.B."/>
            <person name="Yadav S."/>
            <person name="Hopmans E.C."/>
            <person name="Dutilh B.E."/>
            <person name="Sinninghe Damste J.S."/>
        </authorList>
    </citation>
    <scope>NUCLEOTIDE SEQUENCE [LARGE SCALE GENOMIC DNA]</scope>
    <source>
        <strain evidence="3">NIOZ-UU36</strain>
    </source>
</reference>
<keyword evidence="1" id="KW-1133">Transmembrane helix</keyword>
<keyword evidence="1" id="KW-0472">Membrane</keyword>
<dbReference type="InterPro" id="IPR053959">
    <property type="entry name" value="YvlB/LiaX_N"/>
</dbReference>
<evidence type="ECO:0000259" key="2">
    <source>
        <dbReference type="Pfam" id="PF22746"/>
    </source>
</evidence>
<name>A0A8J6TKH7_9CHLR</name>
<feature type="domain" description="YvlB/LiaX N-terminal" evidence="2">
    <location>
        <begin position="4"/>
        <end position="33"/>
    </location>
</feature>
<comment type="caution">
    <text evidence="3">The sequence shown here is derived from an EMBL/GenBank/DDBJ whole genome shotgun (WGS) entry which is preliminary data.</text>
</comment>
<sequence>MSSEERKQILKMIEEGKITPEEGVNLLEALDDNSIEDEAPYRAQAAPNSRFDPLDGLDEVASRVRSYWYIPMWIGVGFTVLGGLIMYWAMQASGFNFWFYCAWFPLFLGVLVVALAAGGHRSHWLFVSIKRSPDSVERDISLGFPLPFGLGAWVLRNFGHYIPNLNETIVNELLRVLEESPIGEPQLVVDVLDDEDGDHVQVFVA</sequence>
<feature type="transmembrane region" description="Helical" evidence="1">
    <location>
        <begin position="67"/>
        <end position="89"/>
    </location>
</feature>
<proteinExistence type="predicted"/>
<evidence type="ECO:0000313" key="4">
    <source>
        <dbReference type="Proteomes" id="UP000614469"/>
    </source>
</evidence>
<organism evidence="3 4">
    <name type="scientific">Candidatus Desulfolinea nitratireducens</name>
    <dbReference type="NCBI Taxonomy" id="2841698"/>
    <lineage>
        <taxon>Bacteria</taxon>
        <taxon>Bacillati</taxon>
        <taxon>Chloroflexota</taxon>
        <taxon>Anaerolineae</taxon>
        <taxon>Anaerolineales</taxon>
        <taxon>Anaerolineales incertae sedis</taxon>
        <taxon>Candidatus Desulfolinea</taxon>
    </lineage>
</organism>
<dbReference type="AlphaFoldDB" id="A0A8J6TKH7"/>
<accession>A0A8J6TKH7</accession>
<keyword evidence="1" id="KW-0812">Transmembrane</keyword>
<evidence type="ECO:0000313" key="3">
    <source>
        <dbReference type="EMBL" id="MBC8336884.1"/>
    </source>
</evidence>
<gene>
    <name evidence="3" type="ORF">H8E29_16630</name>
</gene>
<protein>
    <recommendedName>
        <fullName evidence="2">YvlB/LiaX N-terminal domain-containing protein</fullName>
    </recommendedName>
</protein>
<evidence type="ECO:0000256" key="1">
    <source>
        <dbReference type="SAM" id="Phobius"/>
    </source>
</evidence>
<feature type="transmembrane region" description="Helical" evidence="1">
    <location>
        <begin position="95"/>
        <end position="117"/>
    </location>
</feature>
<dbReference type="Proteomes" id="UP000614469">
    <property type="component" value="Unassembled WGS sequence"/>
</dbReference>
<dbReference type="Pfam" id="PF22746">
    <property type="entry name" value="SHOCT-like_DUF2089-C"/>
    <property type="match status" value="1"/>
</dbReference>
<dbReference type="EMBL" id="JACNJN010000206">
    <property type="protein sequence ID" value="MBC8336884.1"/>
    <property type="molecule type" value="Genomic_DNA"/>
</dbReference>